<dbReference type="PANTHER" id="PTHR39338">
    <property type="entry name" value="BLL5662 PROTEIN-RELATED"/>
    <property type="match status" value="1"/>
</dbReference>
<comment type="caution">
    <text evidence="2">The sequence shown here is derived from an EMBL/GenBank/DDBJ whole genome shotgun (WGS) entry which is preliminary data.</text>
</comment>
<dbReference type="PANTHER" id="PTHR39338:SF6">
    <property type="entry name" value="BLL5662 PROTEIN"/>
    <property type="match status" value="1"/>
</dbReference>
<dbReference type="InterPro" id="IPR036465">
    <property type="entry name" value="vWFA_dom_sf"/>
</dbReference>
<evidence type="ECO:0000313" key="2">
    <source>
        <dbReference type="EMBL" id="TCC63329.1"/>
    </source>
</evidence>
<dbReference type="Proteomes" id="UP000291144">
    <property type="component" value="Unassembled WGS sequence"/>
</dbReference>
<evidence type="ECO:0000313" key="3">
    <source>
        <dbReference type="Proteomes" id="UP000291144"/>
    </source>
</evidence>
<dbReference type="OrthoDB" id="9790469at2"/>
<evidence type="ECO:0000256" key="1">
    <source>
        <dbReference type="SAM" id="MobiDB-lite"/>
    </source>
</evidence>
<dbReference type="SUPFAM" id="SSF53300">
    <property type="entry name" value="vWA-like"/>
    <property type="match status" value="1"/>
</dbReference>
<dbReference type="PIRSF" id="PIRSF010256">
    <property type="entry name" value="CoxE_vWa"/>
    <property type="match status" value="1"/>
</dbReference>
<name>A0A4R0KS58_9ACTN</name>
<dbReference type="AlphaFoldDB" id="A0A4R0KS58"/>
<reference evidence="2 3" key="1">
    <citation type="submission" date="2019-02" db="EMBL/GenBank/DDBJ databases">
        <title>Kribbella capetownensis sp. nov. and Kribbella speibonae sp. nov., isolated from soil.</title>
        <authorList>
            <person name="Curtis S.M."/>
            <person name="Norton I."/>
            <person name="Everest G.J."/>
            <person name="Meyers P.R."/>
        </authorList>
    </citation>
    <scope>NUCLEOTIDE SEQUENCE [LARGE SCALE GENOMIC DNA]</scope>
    <source>
        <strain evidence="2 3">NRRL B-24813</strain>
    </source>
</reference>
<protein>
    <submittedName>
        <fullName evidence="2">VWA domain-containing protein</fullName>
    </submittedName>
</protein>
<proteinExistence type="predicted"/>
<sequence>MSDDAVLFRAVDRAAFAVAFSERLRTAGISVDLTATELFTEALTVQQADNQRRLYWLGRVTLVRRRQDLDKYDAVFAAVFADTVVAVDPQSRRRPLDSAPDRATGHGIPPSAMVEDGAGLPWITMPTAATGRAEDANTGLAAPERLPSALTGLRDTPFDALDPVQLAEVGAWLESAREHWPTRRTRRFATRSRGTMIDLRATMARSRSTGWEPTELVRTGPVHKPRRLVMLCDVSQSMQAFITPYLHLMRAATISAGAEVFAFGTTLTRLTAVLAHRDVAVAVDQASNLVADRFGGTRIATNVAGLLKSRYGALVRGAVVIIASDGWDSDDPDQLARTMARLSRRAHRVIWMNPRVAAPGYQPLTGALVAALPYCDALLPGNTLDALAEVVNSTR</sequence>
<organism evidence="2 3">
    <name type="scientific">Kribbella pittospori</name>
    <dbReference type="NCBI Taxonomy" id="722689"/>
    <lineage>
        <taxon>Bacteria</taxon>
        <taxon>Bacillati</taxon>
        <taxon>Actinomycetota</taxon>
        <taxon>Actinomycetes</taxon>
        <taxon>Propionibacteriales</taxon>
        <taxon>Kribbellaceae</taxon>
        <taxon>Kribbella</taxon>
    </lineage>
</organism>
<dbReference type="InterPro" id="IPR008912">
    <property type="entry name" value="Uncharacterised_CoxE"/>
</dbReference>
<accession>A0A4R0KS58</accession>
<dbReference type="RefSeq" id="WP_131354238.1">
    <property type="nucleotide sequence ID" value="NZ_SJKB01000003.1"/>
</dbReference>
<gene>
    <name evidence="2" type="ORF">E0H73_12835</name>
</gene>
<feature type="region of interest" description="Disordered" evidence="1">
    <location>
        <begin position="90"/>
        <end position="111"/>
    </location>
</feature>
<feature type="compositionally biased region" description="Basic and acidic residues" evidence="1">
    <location>
        <begin position="90"/>
        <end position="104"/>
    </location>
</feature>
<keyword evidence="3" id="KW-1185">Reference proteome</keyword>
<dbReference type="Pfam" id="PF05762">
    <property type="entry name" value="VWA_CoxE"/>
    <property type="match status" value="1"/>
</dbReference>
<dbReference type="InterPro" id="IPR011195">
    <property type="entry name" value="UCP010256"/>
</dbReference>
<dbReference type="EMBL" id="SJKB01000003">
    <property type="protein sequence ID" value="TCC63329.1"/>
    <property type="molecule type" value="Genomic_DNA"/>
</dbReference>